<dbReference type="EMBL" id="JAHXZN010000002">
    <property type="protein sequence ID" value="MBW6531056.1"/>
    <property type="molecule type" value="Genomic_DNA"/>
</dbReference>
<evidence type="ECO:0000313" key="7">
    <source>
        <dbReference type="Proteomes" id="UP000759103"/>
    </source>
</evidence>
<gene>
    <name evidence="6" type="ORF">KZ820_09950</name>
</gene>
<feature type="transmembrane region" description="Helical" evidence="5">
    <location>
        <begin position="55"/>
        <end position="72"/>
    </location>
</feature>
<evidence type="ECO:0000256" key="3">
    <source>
        <dbReference type="ARBA" id="ARBA00022989"/>
    </source>
</evidence>
<reference evidence="6 7" key="1">
    <citation type="submission" date="2021-07" db="EMBL/GenBank/DDBJ databases">
        <title>Sphingomonas sp.</title>
        <authorList>
            <person name="Feng G."/>
            <person name="Li J."/>
            <person name="Pan M."/>
        </authorList>
    </citation>
    <scope>NUCLEOTIDE SEQUENCE [LARGE SCALE GENOMIC DNA]</scope>
    <source>
        <strain evidence="6 7">RRHST34</strain>
    </source>
</reference>
<dbReference type="InterPro" id="IPR023380">
    <property type="entry name" value="DsbB-like_sf"/>
</dbReference>
<keyword evidence="4 5" id="KW-0472">Membrane</keyword>
<protein>
    <submittedName>
        <fullName evidence="6">Disulfide bond formation protein B</fullName>
    </submittedName>
</protein>
<evidence type="ECO:0000313" key="6">
    <source>
        <dbReference type="EMBL" id="MBW6531056.1"/>
    </source>
</evidence>
<dbReference type="InterPro" id="IPR003752">
    <property type="entry name" value="DiS_bond_form_DsbB/BdbC"/>
</dbReference>
<proteinExistence type="predicted"/>
<evidence type="ECO:0000256" key="4">
    <source>
        <dbReference type="ARBA" id="ARBA00023136"/>
    </source>
</evidence>
<dbReference type="SUPFAM" id="SSF158442">
    <property type="entry name" value="DsbB-like"/>
    <property type="match status" value="1"/>
</dbReference>
<dbReference type="Pfam" id="PF02600">
    <property type="entry name" value="DsbB"/>
    <property type="match status" value="1"/>
</dbReference>
<feature type="transmembrane region" description="Helical" evidence="5">
    <location>
        <begin position="150"/>
        <end position="169"/>
    </location>
</feature>
<organism evidence="6 7">
    <name type="scientific">Sphingomonas citri</name>
    <dbReference type="NCBI Taxonomy" id="2862499"/>
    <lineage>
        <taxon>Bacteria</taxon>
        <taxon>Pseudomonadati</taxon>
        <taxon>Pseudomonadota</taxon>
        <taxon>Alphaproteobacteria</taxon>
        <taxon>Sphingomonadales</taxon>
        <taxon>Sphingomonadaceae</taxon>
        <taxon>Sphingomonas</taxon>
    </lineage>
</organism>
<dbReference type="RefSeq" id="WP_219748453.1">
    <property type="nucleotide sequence ID" value="NZ_JAHXZN010000002.1"/>
</dbReference>
<evidence type="ECO:0000256" key="2">
    <source>
        <dbReference type="ARBA" id="ARBA00022692"/>
    </source>
</evidence>
<evidence type="ECO:0000256" key="1">
    <source>
        <dbReference type="ARBA" id="ARBA00004141"/>
    </source>
</evidence>
<comment type="caution">
    <text evidence="6">The sequence shown here is derived from an EMBL/GenBank/DDBJ whole genome shotgun (WGS) entry which is preliminary data.</text>
</comment>
<keyword evidence="7" id="KW-1185">Reference proteome</keyword>
<sequence length="172" mass="18119">MGAALDRPFGARTGQGLRNARLLALLVPAALLAGAWAFQLIGGLYPCEMCHWQRWPHYGAVAMAALAFVIRAPRVQATLVAGAAALIVVSGAIGVFHAGVEYHWWQGVTACTQTTSTVGLSTDQALKDLLAAPIVRCDAAQWSLLGVSLAGWNALLSFAGAALIVSQLWRRA</sequence>
<dbReference type="InterPro" id="IPR024199">
    <property type="entry name" value="Uncharacterised_DsbB"/>
</dbReference>
<keyword evidence="2 5" id="KW-0812">Transmembrane</keyword>
<feature type="transmembrane region" description="Helical" evidence="5">
    <location>
        <begin position="22"/>
        <end position="43"/>
    </location>
</feature>
<dbReference type="Gene3D" id="1.20.1550.10">
    <property type="entry name" value="DsbB-like"/>
    <property type="match status" value="1"/>
</dbReference>
<dbReference type="PIRSF" id="PIRSF033913">
    <property type="entry name" value="S-S_format_DsbB"/>
    <property type="match status" value="1"/>
</dbReference>
<dbReference type="Proteomes" id="UP000759103">
    <property type="component" value="Unassembled WGS sequence"/>
</dbReference>
<feature type="transmembrane region" description="Helical" evidence="5">
    <location>
        <begin position="79"/>
        <end position="100"/>
    </location>
</feature>
<evidence type="ECO:0000256" key="5">
    <source>
        <dbReference type="SAM" id="Phobius"/>
    </source>
</evidence>
<keyword evidence="3 5" id="KW-1133">Transmembrane helix</keyword>
<comment type="subcellular location">
    <subcellularLocation>
        <location evidence="1">Membrane</location>
        <topology evidence="1">Multi-pass membrane protein</topology>
    </subcellularLocation>
</comment>
<accession>A0ABS7BNA0</accession>
<name>A0ABS7BNA0_9SPHN</name>